<dbReference type="PRINTS" id="PR00080">
    <property type="entry name" value="SDRFAMILY"/>
</dbReference>
<feature type="signal peptide" evidence="3">
    <location>
        <begin position="1"/>
        <end position="22"/>
    </location>
</feature>
<dbReference type="GeneID" id="108681985"/>
<comment type="similarity">
    <text evidence="2">Belongs to the short-chain dehydrogenases/reductases (SDR) family.</text>
</comment>
<dbReference type="PRINTS" id="PR00081">
    <property type="entry name" value="GDHRDH"/>
</dbReference>
<dbReference type="SUPFAM" id="SSF51735">
    <property type="entry name" value="NAD(P)-binding Rossmann-fold domains"/>
    <property type="match status" value="1"/>
</dbReference>
<proteinExistence type="inferred from homology"/>
<dbReference type="GO" id="GO:0016491">
    <property type="term" value="F:oxidoreductase activity"/>
    <property type="evidence" value="ECO:0007669"/>
    <property type="project" value="UniProtKB-KW"/>
</dbReference>
<keyword evidence="4" id="KW-1185">Reference proteome</keyword>
<dbReference type="Pfam" id="PF00106">
    <property type="entry name" value="adh_short"/>
    <property type="match status" value="1"/>
</dbReference>
<evidence type="ECO:0000313" key="5">
    <source>
        <dbReference type="RefSeq" id="XP_047737745.1"/>
    </source>
</evidence>
<evidence type="ECO:0000313" key="4">
    <source>
        <dbReference type="Proteomes" id="UP000694843"/>
    </source>
</evidence>
<feature type="chain" id="PRO_5036788129" evidence="3">
    <location>
        <begin position="23"/>
        <end position="260"/>
    </location>
</feature>
<reference evidence="5" key="1">
    <citation type="submission" date="2025-08" db="UniProtKB">
        <authorList>
            <consortium name="RefSeq"/>
        </authorList>
    </citation>
    <scope>IDENTIFICATION</scope>
    <source>
        <tissue evidence="5">Whole organism</tissue>
    </source>
</reference>
<evidence type="ECO:0000256" key="1">
    <source>
        <dbReference type="ARBA" id="ARBA00023002"/>
    </source>
</evidence>
<accession>A0A979FNH7</accession>
<organism evidence="4 5">
    <name type="scientific">Hyalella azteca</name>
    <name type="common">Amphipod</name>
    <dbReference type="NCBI Taxonomy" id="294128"/>
    <lineage>
        <taxon>Eukaryota</taxon>
        <taxon>Metazoa</taxon>
        <taxon>Ecdysozoa</taxon>
        <taxon>Arthropoda</taxon>
        <taxon>Crustacea</taxon>
        <taxon>Multicrustacea</taxon>
        <taxon>Malacostraca</taxon>
        <taxon>Eumalacostraca</taxon>
        <taxon>Peracarida</taxon>
        <taxon>Amphipoda</taxon>
        <taxon>Senticaudata</taxon>
        <taxon>Talitrida</taxon>
        <taxon>Talitroidea</taxon>
        <taxon>Hyalellidae</taxon>
        <taxon>Hyalella</taxon>
    </lineage>
</organism>
<keyword evidence="3" id="KW-0732">Signal</keyword>
<dbReference type="Gene3D" id="3.40.50.720">
    <property type="entry name" value="NAD(P)-binding Rossmann-like Domain"/>
    <property type="match status" value="1"/>
</dbReference>
<keyword evidence="1" id="KW-0560">Oxidoreductase</keyword>
<dbReference type="InterPro" id="IPR002347">
    <property type="entry name" value="SDR_fam"/>
</dbReference>
<dbReference type="Proteomes" id="UP000694843">
    <property type="component" value="Unplaced"/>
</dbReference>
<evidence type="ECO:0000256" key="2">
    <source>
        <dbReference type="RuleBase" id="RU000363"/>
    </source>
</evidence>
<dbReference type="AlphaFoldDB" id="A0A979FNH7"/>
<gene>
    <name evidence="5" type="primary">LOC108681985</name>
</gene>
<dbReference type="RefSeq" id="XP_047737745.1">
    <property type="nucleotide sequence ID" value="XM_047881789.1"/>
</dbReference>
<dbReference type="PANTHER" id="PTHR43157">
    <property type="entry name" value="PHOSPHATIDYLINOSITOL-GLYCAN BIOSYNTHESIS CLASS F PROTEIN-RELATED"/>
    <property type="match status" value="1"/>
</dbReference>
<sequence length="260" mass="28694">MLAAWCLLYLVVLLLAVKYAYRAYAGRCYSTNRLDGKLAIVTGASAGIGAETCLDFARRGARVIMACRNLEKAQRVAANIKRMSGNEAVTVKKLDLASLASVRAFCNDILKTETALHILVNNAGIGGSVQKQMSEDGFELTMASNHYGHFLLTNMLGKLLKNGAPSRVVCVASLAYFWTGKMDVEDLNFRNIPYGDYRAYSLSKLANILMTRELARRLEGTGVTTYSVHVYRCNYVLRTPRLRGHRNIPQELGDGGRLVC</sequence>
<dbReference type="InterPro" id="IPR036291">
    <property type="entry name" value="NAD(P)-bd_dom_sf"/>
</dbReference>
<protein>
    <submittedName>
        <fullName evidence="5">Retinol dehydrogenase 11-like isoform X2</fullName>
    </submittedName>
</protein>
<name>A0A979FNH7_HYAAZ</name>
<dbReference type="PANTHER" id="PTHR43157:SF31">
    <property type="entry name" value="PHOSPHATIDYLINOSITOL-GLYCAN BIOSYNTHESIS CLASS F PROTEIN"/>
    <property type="match status" value="1"/>
</dbReference>
<evidence type="ECO:0000256" key="3">
    <source>
        <dbReference type="SAM" id="SignalP"/>
    </source>
</evidence>